<dbReference type="AlphaFoldDB" id="A0A151LEA5"/>
<evidence type="ECO:0000256" key="3">
    <source>
        <dbReference type="ARBA" id="ARBA00022801"/>
    </source>
</evidence>
<keyword evidence="2 5" id="KW-0547">Nucleotide-binding</keyword>
<evidence type="ECO:0000313" key="6">
    <source>
        <dbReference type="EMBL" id="KYN97269.1"/>
    </source>
</evidence>
<proteinExistence type="inferred from homology"/>
<comment type="subunit">
    <text evidence="5">Binds to RNA polymerase II (RNAPII).</text>
</comment>
<reference evidence="6 7" key="1">
    <citation type="journal article" date="2016" name="Nat. Commun.">
        <title>Genomes of cryptic chimpanzee Plasmodium species reveal key evolutionary events leading to human malaria.</title>
        <authorList>
            <person name="Sundararaman S.A."/>
            <person name="Plenderleith L.J."/>
            <person name="Liu W."/>
            <person name="Loy D.E."/>
            <person name="Learn G.H."/>
            <person name="Li Y."/>
            <person name="Shaw K.S."/>
            <person name="Ayouba A."/>
            <person name="Peeters M."/>
            <person name="Speede S."/>
            <person name="Shaw G.M."/>
            <person name="Bushman F.D."/>
            <person name="Brisson D."/>
            <person name="Rayner J.C."/>
            <person name="Sharp P.M."/>
            <person name="Hahn B.H."/>
        </authorList>
    </citation>
    <scope>NUCLEOTIDE SEQUENCE [LARGE SCALE GENOMIC DNA]</scope>
    <source>
        <strain evidence="6 7">SY75</strain>
    </source>
</reference>
<dbReference type="Pfam" id="PF03029">
    <property type="entry name" value="ATP_bind_1"/>
    <property type="match status" value="2"/>
</dbReference>
<comment type="function">
    <text evidence="5">Small GTPase required for proper nuclear import of RNA polymerase II and III (RNAPII and RNAPIII). May act at an RNAP assembly step prior to nuclear import.</text>
</comment>
<dbReference type="VEuPathDB" id="PlasmoDB:PGABG01_1347800"/>
<dbReference type="InterPro" id="IPR004130">
    <property type="entry name" value="Gpn"/>
</dbReference>
<dbReference type="EMBL" id="LVLB01000014">
    <property type="protein sequence ID" value="KYN97269.1"/>
    <property type="molecule type" value="Genomic_DNA"/>
</dbReference>
<dbReference type="RefSeq" id="XP_018640274.1">
    <property type="nucleotide sequence ID" value="XM_018787532.1"/>
</dbReference>
<keyword evidence="4 5" id="KW-0342">GTP-binding</keyword>
<gene>
    <name evidence="6" type="ORF">PGSY75_1349800</name>
</gene>
<evidence type="ECO:0000256" key="1">
    <source>
        <dbReference type="ARBA" id="ARBA00005290"/>
    </source>
</evidence>
<evidence type="ECO:0000313" key="7">
    <source>
        <dbReference type="Proteomes" id="UP000076004"/>
    </source>
</evidence>
<sequence>MKYGQVVVGPAGSGKSNYCKLMKEFMRIKKRNCYVVNLDSACEEYYYERKKKPINTTSNIEKELNDYYDTIYDIDIRNYVEVNNLMEEQQLGPNCALLRSVEILYENSYLLEDELNNYDDDDNYFIIDTPGQIELYTHTDYFKKILNIFTDQNIRLIIVFLIDISFISSNTKLLSAYLTSLSTMINFELPHINILNKCDLLISKNYYHEFNNFKHRNNFFYQKELYKKINKKLLYYKNQPTYEKDNSQENDHFNNKNKHILNHIKNNYHNLNITNQEQDKNNYHDDKTFLEEIEFFNNTKSFKDEYVLWSDVENTSLSSYSSFNSNQKNNNHSIYNSSDENKSVLSDECEETIYKKNYEKLNDILSLDPHDIIITANKCMSKKYYKLNNAFANIIEDFNLVSFLPLNIYDDDNVDFIINSIDMIIQYGEDKDVNDNYDMGS</sequence>
<dbReference type="InterPro" id="IPR027417">
    <property type="entry name" value="P-loop_NTPase"/>
</dbReference>
<dbReference type="GO" id="GO:0005525">
    <property type="term" value="F:GTP binding"/>
    <property type="evidence" value="ECO:0007669"/>
    <property type="project" value="UniProtKB-KW"/>
</dbReference>
<dbReference type="PANTHER" id="PTHR21231:SF7">
    <property type="entry name" value="GPN-LOOP GTPASE 3"/>
    <property type="match status" value="1"/>
</dbReference>
<dbReference type="VEuPathDB" id="PlasmoDB:PGSY75_1349800"/>
<evidence type="ECO:0000256" key="4">
    <source>
        <dbReference type="ARBA" id="ARBA00023134"/>
    </source>
</evidence>
<evidence type="ECO:0000256" key="2">
    <source>
        <dbReference type="ARBA" id="ARBA00022741"/>
    </source>
</evidence>
<name>A0A151LEA5_9APIC</name>
<comment type="similarity">
    <text evidence="1 5">Belongs to the GPN-loop GTPase family.</text>
</comment>
<organism evidence="6 7">
    <name type="scientific">Plasmodium gaboni</name>
    <dbReference type="NCBI Taxonomy" id="647221"/>
    <lineage>
        <taxon>Eukaryota</taxon>
        <taxon>Sar</taxon>
        <taxon>Alveolata</taxon>
        <taxon>Apicomplexa</taxon>
        <taxon>Aconoidasida</taxon>
        <taxon>Haemosporida</taxon>
        <taxon>Plasmodiidae</taxon>
        <taxon>Plasmodium</taxon>
        <taxon>Plasmodium (Laverania)</taxon>
    </lineage>
</organism>
<comment type="caution">
    <text evidence="6">The sequence shown here is derived from an EMBL/GenBank/DDBJ whole genome shotgun (WGS) entry which is preliminary data.</text>
</comment>
<dbReference type="GeneID" id="29778119"/>
<keyword evidence="3 5" id="KW-0378">Hydrolase</keyword>
<dbReference type="SUPFAM" id="SSF52540">
    <property type="entry name" value="P-loop containing nucleoside triphosphate hydrolases"/>
    <property type="match status" value="1"/>
</dbReference>
<accession>A0A151LEA5</accession>
<dbReference type="Gene3D" id="3.40.50.300">
    <property type="entry name" value="P-loop containing nucleotide triphosphate hydrolases"/>
    <property type="match status" value="1"/>
</dbReference>
<dbReference type="Proteomes" id="UP000076004">
    <property type="component" value="Chromosome 13"/>
</dbReference>
<protein>
    <recommendedName>
        <fullName evidence="5">GPN-loop GTPase 3</fullName>
    </recommendedName>
</protein>
<evidence type="ECO:0000256" key="5">
    <source>
        <dbReference type="RuleBase" id="RU365059"/>
    </source>
</evidence>
<dbReference type="KEGG" id="pgab:PGSY75_1349800"/>
<dbReference type="PANTHER" id="PTHR21231">
    <property type="entry name" value="XPA-BINDING PROTEIN 1-RELATED"/>
    <property type="match status" value="1"/>
</dbReference>
<dbReference type="GO" id="GO:0003924">
    <property type="term" value="F:GTPase activity"/>
    <property type="evidence" value="ECO:0007669"/>
    <property type="project" value="TreeGrafter"/>
</dbReference>